<feature type="non-terminal residue" evidence="2">
    <location>
        <position position="1"/>
    </location>
</feature>
<feature type="compositionally biased region" description="Acidic residues" evidence="1">
    <location>
        <begin position="25"/>
        <end position="41"/>
    </location>
</feature>
<organism evidence="2 3">
    <name type="scientific">Gymnopilus junonius</name>
    <name type="common">Spectacular rustgill mushroom</name>
    <name type="synonym">Gymnopilus spectabilis subsp. junonius</name>
    <dbReference type="NCBI Taxonomy" id="109634"/>
    <lineage>
        <taxon>Eukaryota</taxon>
        <taxon>Fungi</taxon>
        <taxon>Dikarya</taxon>
        <taxon>Basidiomycota</taxon>
        <taxon>Agaricomycotina</taxon>
        <taxon>Agaricomycetes</taxon>
        <taxon>Agaricomycetidae</taxon>
        <taxon>Agaricales</taxon>
        <taxon>Agaricineae</taxon>
        <taxon>Hymenogastraceae</taxon>
        <taxon>Gymnopilus</taxon>
    </lineage>
</organism>
<comment type="caution">
    <text evidence="2">The sequence shown here is derived from an EMBL/GenBank/DDBJ whole genome shotgun (WGS) entry which is preliminary data.</text>
</comment>
<feature type="region of interest" description="Disordered" evidence="1">
    <location>
        <begin position="1"/>
        <end position="119"/>
    </location>
</feature>
<dbReference type="Proteomes" id="UP000724874">
    <property type="component" value="Unassembled WGS sequence"/>
</dbReference>
<evidence type="ECO:0000313" key="2">
    <source>
        <dbReference type="EMBL" id="KAF8890042.1"/>
    </source>
</evidence>
<evidence type="ECO:0000256" key="1">
    <source>
        <dbReference type="SAM" id="MobiDB-lite"/>
    </source>
</evidence>
<evidence type="ECO:0000313" key="3">
    <source>
        <dbReference type="Proteomes" id="UP000724874"/>
    </source>
</evidence>
<sequence length="234" mass="25924">MLEGCFHESPLSSPHDDTLSSCISESEDSSDLLDLDDDENMQDFSGNLLPRHSTNKDAFTNDASADSDFDNTFVSHRGWSPDINPSQEKSYRSSMGMSSPLNLPQTVFDPSDKFESDADPPSPFCISNVDCVNDLDFAPEFRMLHTDSHSMDLHTSGSLFDLQLDYGSDDHGTMQTIPFEYKPNSGALLFGKTVDFGEVRSMKMVETPQEVDRGTMAVSPQNVYDNAGFLVVDF</sequence>
<dbReference type="EMBL" id="JADNYJ010000077">
    <property type="protein sequence ID" value="KAF8890042.1"/>
    <property type="molecule type" value="Genomic_DNA"/>
</dbReference>
<protein>
    <submittedName>
        <fullName evidence="2">Uncharacterized protein</fullName>
    </submittedName>
</protein>
<keyword evidence="3" id="KW-1185">Reference proteome</keyword>
<reference evidence="2" key="1">
    <citation type="submission" date="2020-11" db="EMBL/GenBank/DDBJ databases">
        <authorList>
            <consortium name="DOE Joint Genome Institute"/>
            <person name="Ahrendt S."/>
            <person name="Riley R."/>
            <person name="Andreopoulos W."/>
            <person name="LaButti K."/>
            <person name="Pangilinan J."/>
            <person name="Ruiz-duenas F.J."/>
            <person name="Barrasa J.M."/>
            <person name="Sanchez-Garcia M."/>
            <person name="Camarero S."/>
            <person name="Miyauchi S."/>
            <person name="Serrano A."/>
            <person name="Linde D."/>
            <person name="Babiker R."/>
            <person name="Drula E."/>
            <person name="Ayuso-Fernandez I."/>
            <person name="Pacheco R."/>
            <person name="Padilla G."/>
            <person name="Ferreira P."/>
            <person name="Barriuso J."/>
            <person name="Kellner H."/>
            <person name="Castanera R."/>
            <person name="Alfaro M."/>
            <person name="Ramirez L."/>
            <person name="Pisabarro A.G."/>
            <person name="Kuo A."/>
            <person name="Tritt A."/>
            <person name="Lipzen A."/>
            <person name="He G."/>
            <person name="Yan M."/>
            <person name="Ng V."/>
            <person name="Cullen D."/>
            <person name="Martin F."/>
            <person name="Rosso M.-N."/>
            <person name="Henrissat B."/>
            <person name="Hibbett D."/>
            <person name="Martinez A.T."/>
            <person name="Grigoriev I.V."/>
        </authorList>
    </citation>
    <scope>NUCLEOTIDE SEQUENCE</scope>
    <source>
        <strain evidence="2">AH 44721</strain>
    </source>
</reference>
<proteinExistence type="predicted"/>
<accession>A0A9P5NGQ0</accession>
<name>A0A9P5NGQ0_GYMJU</name>
<feature type="compositionally biased region" description="Polar residues" evidence="1">
    <location>
        <begin position="83"/>
        <end position="105"/>
    </location>
</feature>
<dbReference type="AlphaFoldDB" id="A0A9P5NGQ0"/>
<gene>
    <name evidence="2" type="ORF">CPB84DRAFT_1785250</name>
</gene>
<feature type="compositionally biased region" description="Polar residues" evidence="1">
    <location>
        <begin position="56"/>
        <end position="74"/>
    </location>
</feature>